<reference evidence="13" key="2">
    <citation type="submission" date="2019-06" db="EMBL/GenBank/DDBJ databases">
        <title>Co-occurence of chitin degradation, pigmentation and bioactivity in marine Pseudoalteromonas.</title>
        <authorList>
            <person name="Sonnenschein E.C."/>
            <person name="Bech P.K."/>
        </authorList>
    </citation>
    <scope>NUCLEOTIDE SEQUENCE [LARGE SCALE GENOMIC DNA]</scope>
    <source>
        <strain evidence="13">S3790</strain>
    </source>
</reference>
<evidence type="ECO:0000256" key="7">
    <source>
        <dbReference type="PROSITE-ProRule" id="PRU01091"/>
    </source>
</evidence>
<feature type="modified residue" description="4-aspartylphosphate" evidence="6">
    <location>
        <position position="55"/>
    </location>
</feature>
<feature type="DNA-binding region" description="OmpR/PhoB-type" evidence="7">
    <location>
        <begin position="130"/>
        <end position="229"/>
    </location>
</feature>
<dbReference type="AlphaFoldDB" id="A0A5S3V0K4"/>
<proteinExistence type="predicted"/>
<evidence type="ECO:0000256" key="6">
    <source>
        <dbReference type="PROSITE-ProRule" id="PRU00169"/>
    </source>
</evidence>
<dbReference type="PANTHER" id="PTHR48111:SF1">
    <property type="entry name" value="TWO-COMPONENT RESPONSE REGULATOR ORR33"/>
    <property type="match status" value="1"/>
</dbReference>
<evidence type="ECO:0000313" key="11">
    <source>
        <dbReference type="EMBL" id="TMO73702.1"/>
    </source>
</evidence>
<dbReference type="CDD" id="cd17574">
    <property type="entry name" value="REC_OmpR"/>
    <property type="match status" value="1"/>
</dbReference>
<evidence type="ECO:0000313" key="10">
    <source>
        <dbReference type="EMBL" id="TMO63763.1"/>
    </source>
</evidence>
<evidence type="ECO:0000259" key="8">
    <source>
        <dbReference type="PROSITE" id="PS50110"/>
    </source>
</evidence>
<evidence type="ECO:0000256" key="4">
    <source>
        <dbReference type="ARBA" id="ARBA00023125"/>
    </source>
</evidence>
<dbReference type="OrthoDB" id="9802426at2"/>
<evidence type="ECO:0000256" key="1">
    <source>
        <dbReference type="ARBA" id="ARBA00022553"/>
    </source>
</evidence>
<dbReference type="PROSITE" id="PS51755">
    <property type="entry name" value="OMPR_PHOB"/>
    <property type="match status" value="1"/>
</dbReference>
<name>A0A5S3V0K4_9GAMM</name>
<accession>A0A5S3V0K4</accession>
<dbReference type="GO" id="GO:0005829">
    <property type="term" value="C:cytosol"/>
    <property type="evidence" value="ECO:0007669"/>
    <property type="project" value="TreeGrafter"/>
</dbReference>
<dbReference type="SUPFAM" id="SSF52172">
    <property type="entry name" value="CheY-like"/>
    <property type="match status" value="1"/>
</dbReference>
<dbReference type="PROSITE" id="PS50110">
    <property type="entry name" value="RESPONSE_REGULATORY"/>
    <property type="match status" value="1"/>
</dbReference>
<keyword evidence="2" id="KW-0902">Two-component regulatory system</keyword>
<dbReference type="InterPro" id="IPR039420">
    <property type="entry name" value="WalR-like"/>
</dbReference>
<evidence type="ECO:0000313" key="12">
    <source>
        <dbReference type="Proteomes" id="UP000307164"/>
    </source>
</evidence>
<organism evidence="10 13">
    <name type="scientific">Pseudoalteromonas aurantia</name>
    <dbReference type="NCBI Taxonomy" id="43654"/>
    <lineage>
        <taxon>Bacteria</taxon>
        <taxon>Pseudomonadati</taxon>
        <taxon>Pseudomonadota</taxon>
        <taxon>Gammaproteobacteria</taxon>
        <taxon>Alteromonadales</taxon>
        <taxon>Pseudoalteromonadaceae</taxon>
        <taxon>Pseudoalteromonas</taxon>
    </lineage>
</organism>
<gene>
    <name evidence="10" type="ORF">CWC19_18975</name>
    <name evidence="11" type="ORF">CWC20_12630</name>
</gene>
<evidence type="ECO:0000256" key="5">
    <source>
        <dbReference type="ARBA" id="ARBA00023163"/>
    </source>
</evidence>
<dbReference type="Proteomes" id="UP000307217">
    <property type="component" value="Unassembled WGS sequence"/>
</dbReference>
<dbReference type="GO" id="GO:0032993">
    <property type="term" value="C:protein-DNA complex"/>
    <property type="evidence" value="ECO:0007669"/>
    <property type="project" value="TreeGrafter"/>
</dbReference>
<evidence type="ECO:0000256" key="2">
    <source>
        <dbReference type="ARBA" id="ARBA00023012"/>
    </source>
</evidence>
<keyword evidence="3" id="KW-0805">Transcription regulation</keyword>
<feature type="domain" description="OmpR/PhoB-type" evidence="9">
    <location>
        <begin position="130"/>
        <end position="229"/>
    </location>
</feature>
<dbReference type="RefSeq" id="WP_138593460.1">
    <property type="nucleotide sequence ID" value="NZ_PNBW01000055.1"/>
</dbReference>
<dbReference type="Proteomes" id="UP000307164">
    <property type="component" value="Unassembled WGS sequence"/>
</dbReference>
<dbReference type="InterPro" id="IPR011006">
    <property type="entry name" value="CheY-like_superfamily"/>
</dbReference>
<reference evidence="12 13" key="1">
    <citation type="submission" date="2018-01" db="EMBL/GenBank/DDBJ databases">
        <authorList>
            <person name="Paulsen S."/>
            <person name="Gram L.K."/>
        </authorList>
    </citation>
    <scope>NUCLEOTIDE SEQUENCE [LARGE SCALE GENOMIC DNA]</scope>
    <source>
        <strain evidence="10 13">S3790</strain>
        <strain evidence="11 12">S3895</strain>
    </source>
</reference>
<dbReference type="InterPro" id="IPR001867">
    <property type="entry name" value="OmpR/PhoB-type_DNA-bd"/>
</dbReference>
<dbReference type="SMART" id="SM00448">
    <property type="entry name" value="REC"/>
    <property type="match status" value="1"/>
</dbReference>
<keyword evidence="1 6" id="KW-0597">Phosphoprotein</keyword>
<keyword evidence="4 7" id="KW-0238">DNA-binding</keyword>
<dbReference type="GO" id="GO:0000156">
    <property type="term" value="F:phosphorelay response regulator activity"/>
    <property type="evidence" value="ECO:0007669"/>
    <property type="project" value="TreeGrafter"/>
</dbReference>
<dbReference type="InterPro" id="IPR001789">
    <property type="entry name" value="Sig_transdc_resp-reg_receiver"/>
</dbReference>
<keyword evidence="12" id="KW-1185">Reference proteome</keyword>
<reference evidence="10" key="3">
    <citation type="submission" date="2019-09" db="EMBL/GenBank/DDBJ databases">
        <title>Co-occurence of chitin degradation, pigmentation and bioactivity in marine Pseudoalteromonas.</title>
        <authorList>
            <person name="Sonnenschein E.C."/>
            <person name="Bech P.K."/>
        </authorList>
    </citation>
    <scope>NUCLEOTIDE SEQUENCE</scope>
    <source>
        <strain evidence="10">S3790</strain>
        <strain evidence="11 12">S3895</strain>
    </source>
</reference>
<dbReference type="GO" id="GO:0006355">
    <property type="term" value="P:regulation of DNA-templated transcription"/>
    <property type="evidence" value="ECO:0007669"/>
    <property type="project" value="InterPro"/>
</dbReference>
<feature type="domain" description="Response regulatory" evidence="8">
    <location>
        <begin position="6"/>
        <end position="119"/>
    </location>
</feature>
<dbReference type="SMART" id="SM00862">
    <property type="entry name" value="Trans_reg_C"/>
    <property type="match status" value="1"/>
</dbReference>
<dbReference type="EMBL" id="PNBW01000055">
    <property type="protein sequence ID" value="TMO73702.1"/>
    <property type="molecule type" value="Genomic_DNA"/>
</dbReference>
<evidence type="ECO:0000259" key="9">
    <source>
        <dbReference type="PROSITE" id="PS51755"/>
    </source>
</evidence>
<dbReference type="EMBL" id="PNBX01000116">
    <property type="protein sequence ID" value="TMO63763.1"/>
    <property type="molecule type" value="Genomic_DNA"/>
</dbReference>
<dbReference type="PANTHER" id="PTHR48111">
    <property type="entry name" value="REGULATOR OF RPOS"/>
    <property type="match status" value="1"/>
</dbReference>
<evidence type="ECO:0000256" key="3">
    <source>
        <dbReference type="ARBA" id="ARBA00023015"/>
    </source>
</evidence>
<dbReference type="InterPro" id="IPR036388">
    <property type="entry name" value="WH-like_DNA-bd_sf"/>
</dbReference>
<dbReference type="Gene3D" id="1.10.10.10">
    <property type="entry name" value="Winged helix-like DNA-binding domain superfamily/Winged helix DNA-binding domain"/>
    <property type="match status" value="1"/>
</dbReference>
<keyword evidence="5" id="KW-0804">Transcription</keyword>
<protein>
    <submittedName>
        <fullName evidence="10">DNA-binding response regulator</fullName>
    </submittedName>
</protein>
<dbReference type="Gene3D" id="3.40.50.2300">
    <property type="match status" value="1"/>
</dbReference>
<sequence>MANKKRILLVEDDKRLSHMISHVLRHEGYIVTCAFDGQIALEKLNGELFDVILLDMMLPRLNGISVLEQILPEYTGVIVMMTASNDEYLEADALALGVHDFINKPIRPHILVAKVKALIRLAGQAPTFRKSVFQIQDLTLNTSNRSFHLDDIPVELTEAEFSLMYYLMSHPGKILDRASIISAVRGIEYDGHDRSIDMRLSSLRKKINDNVPPYKYIKTVRGIGYVLRE</sequence>
<evidence type="ECO:0000313" key="13">
    <source>
        <dbReference type="Proteomes" id="UP000307217"/>
    </source>
</evidence>
<comment type="caution">
    <text evidence="10">The sequence shown here is derived from an EMBL/GenBank/DDBJ whole genome shotgun (WGS) entry which is preliminary data.</text>
</comment>
<dbReference type="CDD" id="cd00383">
    <property type="entry name" value="trans_reg_C"/>
    <property type="match status" value="1"/>
</dbReference>
<dbReference type="Pfam" id="PF00486">
    <property type="entry name" value="Trans_reg_C"/>
    <property type="match status" value="1"/>
</dbReference>
<dbReference type="Pfam" id="PF00072">
    <property type="entry name" value="Response_reg"/>
    <property type="match status" value="1"/>
</dbReference>
<dbReference type="GO" id="GO:0000976">
    <property type="term" value="F:transcription cis-regulatory region binding"/>
    <property type="evidence" value="ECO:0007669"/>
    <property type="project" value="TreeGrafter"/>
</dbReference>